<reference evidence="6 7" key="1">
    <citation type="submission" date="2020-04" db="EMBL/GenBank/DDBJ databases">
        <title>Novel species.</title>
        <authorList>
            <person name="Teo W.F.A."/>
            <person name="Lipun K."/>
            <person name="Srisuk N."/>
            <person name="Duangmal K."/>
        </authorList>
    </citation>
    <scope>NUCLEOTIDE SEQUENCE [LARGE SCALE GENOMIC DNA]</scope>
    <source>
        <strain evidence="6 7">K13G38</strain>
    </source>
</reference>
<evidence type="ECO:0000256" key="2">
    <source>
        <dbReference type="ARBA" id="ARBA00012727"/>
    </source>
</evidence>
<evidence type="ECO:0000256" key="4">
    <source>
        <dbReference type="ARBA" id="ARBA00034003"/>
    </source>
</evidence>
<sequence length="313" mass="35263">MLATSGPVHDEPGWAFEWKYDGVRTIAAVRRGQMRLYSRRLGDVTASYPELAALTGKTRRPLLLDGEIVALDEQVRPSFGLLQQRMNLARPSRARIERIPVVFFPFDLLQSGTRSCLTLPYLDRRERMAALDLDCPEVRVRRHFLAEDIDGAALLDTARQAGLEGLVSKRLNSPYRPGIRSTDWIKTPLTRTQEVVIAGWTPGQGRRTGLLGALLLGVYDEQARLVYVGHVGTGFTDRALREMHARLTPLAQATSPYAVPVRREYARTAQWVDPVLAGEVEYREWTTDGRLRAPSWRGLRPDRDPTTIHRADG</sequence>
<dbReference type="SUPFAM" id="SSF56091">
    <property type="entry name" value="DNA ligase/mRNA capping enzyme, catalytic domain"/>
    <property type="match status" value="1"/>
</dbReference>
<comment type="similarity">
    <text evidence="1">Belongs to the ATP-dependent DNA ligase family.</text>
</comment>
<dbReference type="PANTHER" id="PTHR45674:SF4">
    <property type="entry name" value="DNA LIGASE 1"/>
    <property type="match status" value="1"/>
</dbReference>
<gene>
    <name evidence="6" type="ORF">HFP15_30140</name>
</gene>
<dbReference type="Gene3D" id="2.40.50.140">
    <property type="entry name" value="Nucleic acid-binding proteins"/>
    <property type="match status" value="1"/>
</dbReference>
<evidence type="ECO:0000259" key="5">
    <source>
        <dbReference type="PROSITE" id="PS50160"/>
    </source>
</evidence>
<dbReference type="Gene3D" id="3.30.470.30">
    <property type="entry name" value="DNA ligase/mRNA capping enzyme"/>
    <property type="match status" value="1"/>
</dbReference>
<keyword evidence="7" id="KW-1185">Reference proteome</keyword>
<dbReference type="Gene3D" id="3.30.1490.70">
    <property type="match status" value="1"/>
</dbReference>
<dbReference type="NCBIfam" id="TIGR02779">
    <property type="entry name" value="NHEJ_ligase_lig"/>
    <property type="match status" value="1"/>
</dbReference>
<proteinExistence type="inferred from homology"/>
<dbReference type="InterPro" id="IPR012340">
    <property type="entry name" value="NA-bd_OB-fold"/>
</dbReference>
<evidence type="ECO:0000313" key="7">
    <source>
        <dbReference type="Proteomes" id="UP000715441"/>
    </source>
</evidence>
<dbReference type="Proteomes" id="UP000715441">
    <property type="component" value="Unassembled WGS sequence"/>
</dbReference>
<dbReference type="EMBL" id="JAAXLS010000031">
    <property type="protein sequence ID" value="NKQ57139.1"/>
    <property type="molecule type" value="Genomic_DNA"/>
</dbReference>
<dbReference type="InterPro" id="IPR014146">
    <property type="entry name" value="LigD_ligase_dom"/>
</dbReference>
<dbReference type="EC" id="6.5.1.1" evidence="2"/>
<name>A0ABX1JCD4_9PSEU</name>
<organism evidence="6 7">
    <name type="scientific">Amycolatopsis acididurans</name>
    <dbReference type="NCBI Taxonomy" id="2724524"/>
    <lineage>
        <taxon>Bacteria</taxon>
        <taxon>Bacillati</taxon>
        <taxon>Actinomycetota</taxon>
        <taxon>Actinomycetes</taxon>
        <taxon>Pseudonocardiales</taxon>
        <taxon>Pseudonocardiaceae</taxon>
        <taxon>Amycolatopsis</taxon>
    </lineage>
</organism>
<dbReference type="InterPro" id="IPR050191">
    <property type="entry name" value="ATP-dep_DNA_ligase"/>
</dbReference>
<comment type="catalytic activity">
    <reaction evidence="4">
        <text>ATP + (deoxyribonucleotide)n-3'-hydroxyl + 5'-phospho-(deoxyribonucleotide)m = (deoxyribonucleotide)n+m + AMP + diphosphate.</text>
        <dbReference type="EC" id="6.5.1.1"/>
    </reaction>
</comment>
<evidence type="ECO:0000256" key="1">
    <source>
        <dbReference type="ARBA" id="ARBA00007572"/>
    </source>
</evidence>
<dbReference type="Pfam" id="PF01068">
    <property type="entry name" value="DNA_ligase_A_M"/>
    <property type="match status" value="1"/>
</dbReference>
<evidence type="ECO:0000256" key="3">
    <source>
        <dbReference type="ARBA" id="ARBA00022598"/>
    </source>
</evidence>
<dbReference type="SUPFAM" id="SSF50249">
    <property type="entry name" value="Nucleic acid-binding proteins"/>
    <property type="match status" value="1"/>
</dbReference>
<dbReference type="Pfam" id="PF04679">
    <property type="entry name" value="DNA_ligase_A_C"/>
    <property type="match status" value="1"/>
</dbReference>
<evidence type="ECO:0000313" key="6">
    <source>
        <dbReference type="EMBL" id="NKQ57139.1"/>
    </source>
</evidence>
<dbReference type="GO" id="GO:0016874">
    <property type="term" value="F:ligase activity"/>
    <property type="evidence" value="ECO:0007669"/>
    <property type="project" value="UniProtKB-KW"/>
</dbReference>
<dbReference type="PANTHER" id="PTHR45674">
    <property type="entry name" value="DNA LIGASE 1/3 FAMILY MEMBER"/>
    <property type="match status" value="1"/>
</dbReference>
<dbReference type="InterPro" id="IPR012310">
    <property type="entry name" value="DNA_ligase_ATP-dep_cent"/>
</dbReference>
<dbReference type="CDD" id="cd07971">
    <property type="entry name" value="OBF_DNA_ligase_LigD"/>
    <property type="match status" value="1"/>
</dbReference>
<dbReference type="PROSITE" id="PS50160">
    <property type="entry name" value="DNA_LIGASE_A3"/>
    <property type="match status" value="1"/>
</dbReference>
<accession>A0ABX1JCD4</accession>
<protein>
    <recommendedName>
        <fullName evidence="2">DNA ligase (ATP)</fullName>
        <ecNumber evidence="2">6.5.1.1</ecNumber>
    </recommendedName>
</protein>
<keyword evidence="3 6" id="KW-0436">Ligase</keyword>
<feature type="domain" description="ATP-dependent DNA ligase family profile" evidence="5">
    <location>
        <begin position="94"/>
        <end position="220"/>
    </location>
</feature>
<dbReference type="InterPro" id="IPR012309">
    <property type="entry name" value="DNA_ligase_ATP-dep_C"/>
</dbReference>
<comment type="caution">
    <text evidence="6">The sequence shown here is derived from an EMBL/GenBank/DDBJ whole genome shotgun (WGS) entry which is preliminary data.</text>
</comment>
<dbReference type="CDD" id="cd07906">
    <property type="entry name" value="Adenylation_DNA_ligase_LigD_LigC"/>
    <property type="match status" value="1"/>
</dbReference>